<accession>A0A5B7GDJ3</accession>
<dbReference type="EMBL" id="VSRR010014431">
    <property type="protein sequence ID" value="MPC57012.1"/>
    <property type="molecule type" value="Genomic_DNA"/>
</dbReference>
<evidence type="ECO:0000256" key="1">
    <source>
        <dbReference type="SAM" id="MobiDB-lite"/>
    </source>
</evidence>
<reference evidence="2 3" key="1">
    <citation type="submission" date="2019-05" db="EMBL/GenBank/DDBJ databases">
        <title>Another draft genome of Portunus trituberculatus and its Hox gene families provides insights of decapod evolution.</title>
        <authorList>
            <person name="Jeong J.-H."/>
            <person name="Song I."/>
            <person name="Kim S."/>
            <person name="Choi T."/>
            <person name="Kim D."/>
            <person name="Ryu S."/>
            <person name="Kim W."/>
        </authorList>
    </citation>
    <scope>NUCLEOTIDE SEQUENCE [LARGE SCALE GENOMIC DNA]</scope>
    <source>
        <tissue evidence="2">Muscle</tissue>
    </source>
</reference>
<evidence type="ECO:0000313" key="2">
    <source>
        <dbReference type="EMBL" id="MPC57012.1"/>
    </source>
</evidence>
<feature type="region of interest" description="Disordered" evidence="1">
    <location>
        <begin position="1"/>
        <end position="51"/>
    </location>
</feature>
<evidence type="ECO:0000313" key="3">
    <source>
        <dbReference type="Proteomes" id="UP000324222"/>
    </source>
</evidence>
<keyword evidence="3" id="KW-1185">Reference proteome</keyword>
<gene>
    <name evidence="2" type="ORF">E2C01_050981</name>
</gene>
<protein>
    <submittedName>
        <fullName evidence="2">Uncharacterized protein</fullName>
    </submittedName>
</protein>
<proteinExistence type="predicted"/>
<dbReference type="AlphaFoldDB" id="A0A5B7GDJ3"/>
<sequence length="80" mass="8456">MVSRGGPAAEKELSGADVLRTSEQLPRCPASPAPTQDSSQPQPGDGTEMFKDGKFVHDVGRTLEGSVTMSVQHQEISTCV</sequence>
<dbReference type="Proteomes" id="UP000324222">
    <property type="component" value="Unassembled WGS sequence"/>
</dbReference>
<comment type="caution">
    <text evidence="2">The sequence shown here is derived from an EMBL/GenBank/DDBJ whole genome shotgun (WGS) entry which is preliminary data.</text>
</comment>
<organism evidence="2 3">
    <name type="scientific">Portunus trituberculatus</name>
    <name type="common">Swimming crab</name>
    <name type="synonym">Neptunus trituberculatus</name>
    <dbReference type="NCBI Taxonomy" id="210409"/>
    <lineage>
        <taxon>Eukaryota</taxon>
        <taxon>Metazoa</taxon>
        <taxon>Ecdysozoa</taxon>
        <taxon>Arthropoda</taxon>
        <taxon>Crustacea</taxon>
        <taxon>Multicrustacea</taxon>
        <taxon>Malacostraca</taxon>
        <taxon>Eumalacostraca</taxon>
        <taxon>Eucarida</taxon>
        <taxon>Decapoda</taxon>
        <taxon>Pleocyemata</taxon>
        <taxon>Brachyura</taxon>
        <taxon>Eubrachyura</taxon>
        <taxon>Portunoidea</taxon>
        <taxon>Portunidae</taxon>
        <taxon>Portuninae</taxon>
        <taxon>Portunus</taxon>
    </lineage>
</organism>
<name>A0A5B7GDJ3_PORTR</name>
<feature type="compositionally biased region" description="Polar residues" evidence="1">
    <location>
        <begin position="33"/>
        <end position="42"/>
    </location>
</feature>